<feature type="compositionally biased region" description="Basic residues" evidence="1">
    <location>
        <begin position="71"/>
        <end position="80"/>
    </location>
</feature>
<feature type="region of interest" description="Disordered" evidence="1">
    <location>
        <begin position="67"/>
        <end position="111"/>
    </location>
</feature>
<evidence type="ECO:0000313" key="2">
    <source>
        <dbReference type="EMBL" id="OAE27362.1"/>
    </source>
</evidence>
<organism evidence="2 3">
    <name type="scientific">Marchantia polymorpha subsp. ruderalis</name>
    <dbReference type="NCBI Taxonomy" id="1480154"/>
    <lineage>
        <taxon>Eukaryota</taxon>
        <taxon>Viridiplantae</taxon>
        <taxon>Streptophyta</taxon>
        <taxon>Embryophyta</taxon>
        <taxon>Marchantiophyta</taxon>
        <taxon>Marchantiopsida</taxon>
        <taxon>Marchantiidae</taxon>
        <taxon>Marchantiales</taxon>
        <taxon>Marchantiaceae</taxon>
        <taxon>Marchantia</taxon>
    </lineage>
</organism>
<reference evidence="2" key="1">
    <citation type="submission" date="2016-03" db="EMBL/GenBank/DDBJ databases">
        <title>Mechanisms controlling the formation of the plant cell surface in tip-growing cells are functionally conserved among land plants.</title>
        <authorList>
            <person name="Honkanen S."/>
            <person name="Jones V.A."/>
            <person name="Morieri G."/>
            <person name="Champion C."/>
            <person name="Hetherington A.J."/>
            <person name="Kelly S."/>
            <person name="Saint-Marcoux D."/>
            <person name="Proust H."/>
            <person name="Prescott H."/>
            <person name="Dolan L."/>
        </authorList>
    </citation>
    <scope>NUCLEOTIDE SEQUENCE [LARGE SCALE GENOMIC DNA]</scope>
    <source>
        <tissue evidence="2">Whole gametophyte</tissue>
    </source>
</reference>
<dbReference type="EMBL" id="LVLJ01001919">
    <property type="protein sequence ID" value="OAE27362.1"/>
    <property type="molecule type" value="Genomic_DNA"/>
</dbReference>
<dbReference type="AlphaFoldDB" id="A0A176W487"/>
<sequence>MPLGEKADNNDVQEIQTVEVVSSKEREEQEVTVQPQVEENPVVREVEVDTDLDKVLAITPPRRLRIEVKPHGAKAPKKRKLGEEEEERQRELVAVPSRRRTTNEQARPKQKACKLILTAGSSADGPSRQVLFKVPSEEAPSALRPSTHIPTAKCKNAETRVPSAEEATKLPSTEQDWEDLAVSTEVGSPTPLEMLARQGMEAAAEEVVRPSARETPRVSAAIEILETEDDTPSEKQEV</sequence>
<evidence type="ECO:0000313" key="3">
    <source>
        <dbReference type="Proteomes" id="UP000077202"/>
    </source>
</evidence>
<comment type="caution">
    <text evidence="2">The sequence shown here is derived from an EMBL/GenBank/DDBJ whole genome shotgun (WGS) entry which is preliminary data.</text>
</comment>
<gene>
    <name evidence="2" type="ORF">AXG93_441s1230</name>
</gene>
<protein>
    <submittedName>
        <fullName evidence="2">Uncharacterized protein</fullName>
    </submittedName>
</protein>
<evidence type="ECO:0000256" key="1">
    <source>
        <dbReference type="SAM" id="MobiDB-lite"/>
    </source>
</evidence>
<keyword evidence="3" id="KW-1185">Reference proteome</keyword>
<feature type="region of interest" description="Disordered" evidence="1">
    <location>
        <begin position="156"/>
        <end position="175"/>
    </location>
</feature>
<proteinExistence type="predicted"/>
<accession>A0A176W487</accession>
<name>A0A176W487_MARPO</name>
<dbReference type="Proteomes" id="UP000077202">
    <property type="component" value="Unassembled WGS sequence"/>
</dbReference>